<dbReference type="OrthoDB" id="10003767at2759"/>
<evidence type="ECO:0000259" key="1">
    <source>
        <dbReference type="Pfam" id="PF01636"/>
    </source>
</evidence>
<keyword evidence="2" id="KW-0808">Transferase</keyword>
<reference evidence="2" key="1">
    <citation type="journal article" date="2020" name="Stud. Mycol.">
        <title>101 Dothideomycetes genomes: a test case for predicting lifestyles and emergence of pathogens.</title>
        <authorList>
            <person name="Haridas S."/>
            <person name="Albert R."/>
            <person name="Binder M."/>
            <person name="Bloem J."/>
            <person name="Labutti K."/>
            <person name="Salamov A."/>
            <person name="Andreopoulos B."/>
            <person name="Baker S."/>
            <person name="Barry K."/>
            <person name="Bills G."/>
            <person name="Bluhm B."/>
            <person name="Cannon C."/>
            <person name="Castanera R."/>
            <person name="Culley D."/>
            <person name="Daum C."/>
            <person name="Ezra D."/>
            <person name="Gonzalez J."/>
            <person name="Henrissat B."/>
            <person name="Kuo A."/>
            <person name="Liang C."/>
            <person name="Lipzen A."/>
            <person name="Lutzoni F."/>
            <person name="Magnuson J."/>
            <person name="Mondo S."/>
            <person name="Nolan M."/>
            <person name="Ohm R."/>
            <person name="Pangilinan J."/>
            <person name="Park H.-J."/>
            <person name="Ramirez L."/>
            <person name="Alfaro M."/>
            <person name="Sun H."/>
            <person name="Tritt A."/>
            <person name="Yoshinaga Y."/>
            <person name="Zwiers L.-H."/>
            <person name="Turgeon B."/>
            <person name="Goodwin S."/>
            <person name="Spatafora J."/>
            <person name="Crous P."/>
            <person name="Grigoriev I."/>
        </authorList>
    </citation>
    <scope>NUCLEOTIDE SEQUENCE</scope>
    <source>
        <strain evidence="2">HMLAC05119</strain>
    </source>
</reference>
<dbReference type="Pfam" id="PF01636">
    <property type="entry name" value="APH"/>
    <property type="match status" value="1"/>
</dbReference>
<sequence>LSESSDEEEEDNSIDSDVLRADWGPLKAIPEQLFRLTLLEHLPTDCAVNGDGIRVLEKIEGGNNFVRILELHEGPSADRYVIKVPCTGTAARWIDSDAYMLRNDASTMSYIRKHTDIPCPEVLGFDDTLHNTLGAPYIVMRANKGIPSNKIWFDQDEEGDDDTVNASLPDEDRMRIRVNFLRSLAGHMAKLQTLEFDAAGTLNFDHDAENPVVGPTYHWKTFSEMQQLTIDDLSTPASINCIPAFHSSYEYFLTALDQHWPLQEGPSNYINNGRQHIMARILASPPFAESKKAGDNHESFTIRHDDLDFQNILCDENGNVTAIIDWDKCRTAPRCLGFASLPAFLTKDWAPGFNTDDDIHMPWELNEYRNVYARAMLEATGPDGDGKYTIKSALYEAINAGLYGGHSGGSV</sequence>
<dbReference type="GO" id="GO:0016301">
    <property type="term" value="F:kinase activity"/>
    <property type="evidence" value="ECO:0007669"/>
    <property type="project" value="UniProtKB-KW"/>
</dbReference>
<protein>
    <submittedName>
        <fullName evidence="2">Kinase-like domain-containing protein</fullName>
    </submittedName>
</protein>
<dbReference type="Proteomes" id="UP000800096">
    <property type="component" value="Unassembled WGS sequence"/>
</dbReference>
<dbReference type="InterPro" id="IPR051678">
    <property type="entry name" value="AGP_Transferase"/>
</dbReference>
<accession>A0A6A5QFE8</accession>
<feature type="non-terminal residue" evidence="2">
    <location>
        <position position="1"/>
    </location>
</feature>
<dbReference type="Gene3D" id="3.30.200.20">
    <property type="entry name" value="Phosphorylase Kinase, domain 1"/>
    <property type="match status" value="1"/>
</dbReference>
<name>A0A6A5QFE8_AMPQU</name>
<dbReference type="Gene3D" id="3.90.1200.10">
    <property type="match status" value="1"/>
</dbReference>
<organism evidence="2 3">
    <name type="scientific">Ampelomyces quisqualis</name>
    <name type="common">Powdery mildew agent</name>
    <dbReference type="NCBI Taxonomy" id="50730"/>
    <lineage>
        <taxon>Eukaryota</taxon>
        <taxon>Fungi</taxon>
        <taxon>Dikarya</taxon>
        <taxon>Ascomycota</taxon>
        <taxon>Pezizomycotina</taxon>
        <taxon>Dothideomycetes</taxon>
        <taxon>Pleosporomycetidae</taxon>
        <taxon>Pleosporales</taxon>
        <taxon>Pleosporineae</taxon>
        <taxon>Phaeosphaeriaceae</taxon>
        <taxon>Ampelomyces</taxon>
    </lineage>
</organism>
<feature type="non-terminal residue" evidence="2">
    <location>
        <position position="411"/>
    </location>
</feature>
<dbReference type="PANTHER" id="PTHR21310:SF51">
    <property type="entry name" value="AMINOGLYCOSIDE PHOSPHOTRANSFERASE DOMAIN-CONTAINING PROTEIN"/>
    <property type="match status" value="1"/>
</dbReference>
<feature type="domain" description="Aminoglycoside phosphotransferase" evidence="1">
    <location>
        <begin position="273"/>
        <end position="353"/>
    </location>
</feature>
<dbReference type="AlphaFoldDB" id="A0A6A5QFE8"/>
<keyword evidence="3" id="KW-1185">Reference proteome</keyword>
<proteinExistence type="predicted"/>
<gene>
    <name evidence="2" type="ORF">BDU57DRAFT_407434</name>
</gene>
<dbReference type="PANTHER" id="PTHR21310">
    <property type="entry name" value="AMINOGLYCOSIDE PHOSPHOTRANSFERASE-RELATED-RELATED"/>
    <property type="match status" value="1"/>
</dbReference>
<dbReference type="SUPFAM" id="SSF56112">
    <property type="entry name" value="Protein kinase-like (PK-like)"/>
    <property type="match status" value="1"/>
</dbReference>
<evidence type="ECO:0000313" key="3">
    <source>
        <dbReference type="Proteomes" id="UP000800096"/>
    </source>
</evidence>
<dbReference type="InterPro" id="IPR011009">
    <property type="entry name" value="Kinase-like_dom_sf"/>
</dbReference>
<dbReference type="EMBL" id="ML979137">
    <property type="protein sequence ID" value="KAF1914203.1"/>
    <property type="molecule type" value="Genomic_DNA"/>
</dbReference>
<dbReference type="InterPro" id="IPR002575">
    <property type="entry name" value="Aminoglycoside_PTrfase"/>
</dbReference>
<keyword evidence="2" id="KW-0418">Kinase</keyword>
<evidence type="ECO:0000313" key="2">
    <source>
        <dbReference type="EMBL" id="KAF1914203.1"/>
    </source>
</evidence>